<organism evidence="1 2">
    <name type="scientific">Larinioides sclopetarius</name>
    <dbReference type="NCBI Taxonomy" id="280406"/>
    <lineage>
        <taxon>Eukaryota</taxon>
        <taxon>Metazoa</taxon>
        <taxon>Ecdysozoa</taxon>
        <taxon>Arthropoda</taxon>
        <taxon>Chelicerata</taxon>
        <taxon>Arachnida</taxon>
        <taxon>Araneae</taxon>
        <taxon>Araneomorphae</taxon>
        <taxon>Entelegynae</taxon>
        <taxon>Araneoidea</taxon>
        <taxon>Araneidae</taxon>
        <taxon>Larinioides</taxon>
    </lineage>
</organism>
<reference evidence="1 2" key="1">
    <citation type="submission" date="2024-04" db="EMBL/GenBank/DDBJ databases">
        <authorList>
            <person name="Rising A."/>
            <person name="Reimegard J."/>
            <person name="Sonavane S."/>
            <person name="Akerstrom W."/>
            <person name="Nylinder S."/>
            <person name="Hedman E."/>
            <person name="Kallberg Y."/>
        </authorList>
    </citation>
    <scope>NUCLEOTIDE SEQUENCE [LARGE SCALE GENOMIC DNA]</scope>
</reference>
<evidence type="ECO:0000313" key="2">
    <source>
        <dbReference type="Proteomes" id="UP001497382"/>
    </source>
</evidence>
<proteinExistence type="predicted"/>
<sequence length="163" mass="20165">MEELLESLLARRELVHQFMRENIKFSERCCNVVSIRDRMRKWCEELLDDLTLIDFEDVDHSTYGSSVAYMMTLINKCWHDIDVSLSIANRDVRWLHQKLNVFEENTVELWWLLAEDLNKRQQRLEDFISRFYKLHELFQEMVEVYLEIFREENLFIFEKYRHY</sequence>
<keyword evidence="2" id="KW-1185">Reference proteome</keyword>
<dbReference type="EMBL" id="CAXIEN010000417">
    <property type="protein sequence ID" value="CAL1297208.1"/>
    <property type="molecule type" value="Genomic_DNA"/>
</dbReference>
<name>A0AAV2BMC0_9ARAC</name>
<comment type="caution">
    <text evidence="1">The sequence shown here is derived from an EMBL/GenBank/DDBJ whole genome shotgun (WGS) entry which is preliminary data.</text>
</comment>
<accession>A0AAV2BMC0</accession>
<protein>
    <submittedName>
        <fullName evidence="1">Uncharacterized protein</fullName>
    </submittedName>
</protein>
<dbReference type="Proteomes" id="UP001497382">
    <property type="component" value="Unassembled WGS sequence"/>
</dbReference>
<dbReference type="AlphaFoldDB" id="A0AAV2BMC0"/>
<gene>
    <name evidence="1" type="ORF">LARSCL_LOCUS20172</name>
</gene>
<evidence type="ECO:0000313" key="1">
    <source>
        <dbReference type="EMBL" id="CAL1297208.1"/>
    </source>
</evidence>